<feature type="chain" id="PRO_5012711335" description="Dipeptidyl-peptidase V" evidence="7">
    <location>
        <begin position="17"/>
        <end position="685"/>
    </location>
</feature>
<evidence type="ECO:0000256" key="3">
    <source>
        <dbReference type="ARBA" id="ARBA00022729"/>
    </source>
</evidence>
<dbReference type="InterPro" id="IPR011042">
    <property type="entry name" value="6-blade_b-propeller_TolB-like"/>
</dbReference>
<dbReference type="GO" id="GO:0006508">
    <property type="term" value="P:proteolysis"/>
    <property type="evidence" value="ECO:0007669"/>
    <property type="project" value="UniProtKB-KW"/>
</dbReference>
<dbReference type="OrthoDB" id="416344at2759"/>
<keyword evidence="4" id="KW-0378">Hydrolase</keyword>
<dbReference type="Pfam" id="PF07676">
    <property type="entry name" value="PD40"/>
    <property type="match status" value="1"/>
</dbReference>
<protein>
    <recommendedName>
        <fullName evidence="6">Dipeptidyl-peptidase V</fullName>
    </recommendedName>
</protein>
<dbReference type="GO" id="GO:0004252">
    <property type="term" value="F:serine-type endopeptidase activity"/>
    <property type="evidence" value="ECO:0007669"/>
    <property type="project" value="TreeGrafter"/>
</dbReference>
<dbReference type="Pfam" id="PF00326">
    <property type="entry name" value="Peptidase_S9"/>
    <property type="match status" value="1"/>
</dbReference>
<evidence type="ECO:0000256" key="6">
    <source>
        <dbReference type="ARBA" id="ARBA00032829"/>
    </source>
</evidence>
<evidence type="ECO:0000256" key="4">
    <source>
        <dbReference type="ARBA" id="ARBA00022801"/>
    </source>
</evidence>
<evidence type="ECO:0000313" key="10">
    <source>
        <dbReference type="Proteomes" id="UP000193498"/>
    </source>
</evidence>
<dbReference type="PANTHER" id="PTHR42776">
    <property type="entry name" value="SERINE PEPTIDASE S9 FAMILY MEMBER"/>
    <property type="match status" value="1"/>
</dbReference>
<keyword evidence="5" id="KW-0720">Serine protease</keyword>
<dbReference type="STRING" id="1314790.A0A1Y1XLG9"/>
<comment type="caution">
    <text evidence="9">The sequence shown here is derived from an EMBL/GenBank/DDBJ whole genome shotgun (WGS) entry which is preliminary data.</text>
</comment>
<dbReference type="Proteomes" id="UP000193498">
    <property type="component" value="Unassembled WGS sequence"/>
</dbReference>
<dbReference type="Gene3D" id="2.120.10.30">
    <property type="entry name" value="TolB, C-terminal domain"/>
    <property type="match status" value="2"/>
</dbReference>
<accession>A0A1Y1XLG9</accession>
<evidence type="ECO:0000256" key="1">
    <source>
        <dbReference type="ARBA" id="ARBA00010040"/>
    </source>
</evidence>
<dbReference type="InterPro" id="IPR001375">
    <property type="entry name" value="Peptidase_S9_cat"/>
</dbReference>
<proteinExistence type="inferred from homology"/>
<keyword evidence="2" id="KW-0645">Protease</keyword>
<gene>
    <name evidence="9" type="ORF">K493DRAFT_291255</name>
</gene>
<evidence type="ECO:0000256" key="5">
    <source>
        <dbReference type="ARBA" id="ARBA00022825"/>
    </source>
</evidence>
<evidence type="ECO:0000256" key="7">
    <source>
        <dbReference type="SAM" id="SignalP"/>
    </source>
</evidence>
<evidence type="ECO:0000256" key="2">
    <source>
        <dbReference type="ARBA" id="ARBA00022670"/>
    </source>
</evidence>
<name>A0A1Y1XLG9_9FUNG</name>
<dbReference type="FunFam" id="3.40.50.1820:FF:000028">
    <property type="entry name" value="S9 family peptidase"/>
    <property type="match status" value="1"/>
</dbReference>
<reference evidence="9 10" key="1">
    <citation type="submission" date="2016-07" db="EMBL/GenBank/DDBJ databases">
        <title>Pervasive Adenine N6-methylation of Active Genes in Fungi.</title>
        <authorList>
            <consortium name="DOE Joint Genome Institute"/>
            <person name="Mondo S.J."/>
            <person name="Dannebaum R.O."/>
            <person name="Kuo R.C."/>
            <person name="Labutti K."/>
            <person name="Haridas S."/>
            <person name="Kuo A."/>
            <person name="Salamov A."/>
            <person name="Ahrendt S.R."/>
            <person name="Lipzen A."/>
            <person name="Sullivan W."/>
            <person name="Andreopoulos W.B."/>
            <person name="Clum A."/>
            <person name="Lindquist E."/>
            <person name="Daum C."/>
            <person name="Ramamoorthy G.K."/>
            <person name="Gryganskyi A."/>
            <person name="Culley D."/>
            <person name="Magnuson J.K."/>
            <person name="James T.Y."/>
            <person name="O'Malley M.A."/>
            <person name="Stajich J.E."/>
            <person name="Spatafora J.W."/>
            <person name="Visel A."/>
            <person name="Grigoriev I.V."/>
        </authorList>
    </citation>
    <scope>NUCLEOTIDE SEQUENCE [LARGE SCALE GENOMIC DNA]</scope>
    <source>
        <strain evidence="9 10">CBS 931.73</strain>
    </source>
</reference>
<dbReference type="EMBL" id="MCFE01000568">
    <property type="protein sequence ID" value="ORX86572.1"/>
    <property type="molecule type" value="Genomic_DNA"/>
</dbReference>
<dbReference type="AlphaFoldDB" id="A0A1Y1XLG9"/>
<keyword evidence="10" id="KW-1185">Reference proteome</keyword>
<dbReference type="PANTHER" id="PTHR42776:SF13">
    <property type="entry name" value="DIPEPTIDYL-PEPTIDASE 5"/>
    <property type="match status" value="1"/>
</dbReference>
<dbReference type="FunCoup" id="A0A1Y1XLG9">
    <property type="interactions" value="48"/>
</dbReference>
<evidence type="ECO:0000259" key="8">
    <source>
        <dbReference type="Pfam" id="PF00326"/>
    </source>
</evidence>
<feature type="domain" description="Peptidase S9 prolyl oligopeptidase catalytic" evidence="8">
    <location>
        <begin position="474"/>
        <end position="682"/>
    </location>
</feature>
<organism evidence="9 10">
    <name type="scientific">Basidiobolus meristosporus CBS 931.73</name>
    <dbReference type="NCBI Taxonomy" id="1314790"/>
    <lineage>
        <taxon>Eukaryota</taxon>
        <taxon>Fungi</taxon>
        <taxon>Fungi incertae sedis</taxon>
        <taxon>Zoopagomycota</taxon>
        <taxon>Entomophthoromycotina</taxon>
        <taxon>Basidiobolomycetes</taxon>
        <taxon>Basidiobolales</taxon>
        <taxon>Basidiobolaceae</taxon>
        <taxon>Basidiobolus</taxon>
    </lineage>
</organism>
<dbReference type="Gene3D" id="3.40.50.1820">
    <property type="entry name" value="alpha/beta hydrolase"/>
    <property type="match status" value="1"/>
</dbReference>
<dbReference type="SUPFAM" id="SSF82171">
    <property type="entry name" value="DPP6 N-terminal domain-like"/>
    <property type="match status" value="1"/>
</dbReference>
<dbReference type="SUPFAM" id="SSF53474">
    <property type="entry name" value="alpha/beta-Hydrolases"/>
    <property type="match status" value="1"/>
</dbReference>
<evidence type="ECO:0000313" key="9">
    <source>
        <dbReference type="EMBL" id="ORX86572.1"/>
    </source>
</evidence>
<dbReference type="InterPro" id="IPR029058">
    <property type="entry name" value="AB_hydrolase_fold"/>
</dbReference>
<keyword evidence="3 7" id="KW-0732">Signal</keyword>
<sequence>MKQYFLTLFAVSVVTALRPLTSTDLATLDKPGAPVASPDGQWAVFTKSNYSSVENKSTGNLWLLNLKNDRITALTSPSKFGDSEPLWLDSATVGFVSSRTETSQLWAIDIKPGAQPVQVTNFTRDIGNVKYNSKAKLLAFSTSVYPDGSMDKAVELDAANEKRTDSAMVYEELLFRHWDHWTSVKKQNIFTTKIQKNGEKYTVGKAINVMPGGKLESPTDPFGDSSDYDISPDGKEIAFLSKRPGRDEAWETDINVYVVPTDGSKPPKSLTDKNLGSTFTPVYSSDGKTLAWSQMETRAFEADRKKIILHDRKTKKDRYLNESWDRSPNSLVWSSDSKTIFLPTEDKGHVKIFTADVRTGHIKPITHKHRVGAISQVGKDTLLLTQSSLDHPTEYFTIKTDGTQLKQRTNIHAAKIKDFELTKPEEFWFKGAEGARVHGFILKPINFDPKKKYPVAFMIHGGPQQAWLDSWGSGWNAAIYTNAGYVTVAINPRGSTGYGQKFTNEISKHWGTRPYQDLMKGLDHVLKQYSYADGNRVCALGGSFGGYMVNWINGQTDRFKCLINHDGIFSTESTYYTTEELWFPEYEFGGTPYEKKAGKLYKQFSPSNYVTKWKTPMLIFHGQKDYRLVDGEAFGTFTALRRQGVPARLVYFPDENHWILRPGNSIRWYNEAVSWMNKWTNNTKH</sequence>
<feature type="signal peptide" evidence="7">
    <location>
        <begin position="1"/>
        <end position="16"/>
    </location>
</feature>
<comment type="similarity">
    <text evidence="1">Belongs to the peptidase S9C family.</text>
</comment>
<dbReference type="InParanoid" id="A0A1Y1XLG9"/>
<dbReference type="InterPro" id="IPR011659">
    <property type="entry name" value="WD40"/>
</dbReference>